<dbReference type="EMBL" id="OZ021736">
    <property type="protein sequence ID" value="CAK9314558.1"/>
    <property type="molecule type" value="Genomic_DNA"/>
</dbReference>
<sequence length="174" mass="19454">MDEEIRRLAWHRRLRVSVGLEGPCGDVHNLVRSRVSRLGSCSSAKILVKSRSLSRTAVRSCSSAEIFHQISSVVVKSRSFDAIFVRSRPSSDLIRSSAAAKSLASAVQPPLGSLLIEATALLRFEIIRRKSSLRFCFGKVEDSAVSIKFLSSFSLGLRDFTEEFLRFVDFFILR</sequence>
<keyword evidence="2" id="KW-1185">Reference proteome</keyword>
<organism evidence="1 2">
    <name type="scientific">Citrullus colocynthis</name>
    <name type="common">colocynth</name>
    <dbReference type="NCBI Taxonomy" id="252529"/>
    <lineage>
        <taxon>Eukaryota</taxon>
        <taxon>Viridiplantae</taxon>
        <taxon>Streptophyta</taxon>
        <taxon>Embryophyta</taxon>
        <taxon>Tracheophyta</taxon>
        <taxon>Spermatophyta</taxon>
        <taxon>Magnoliopsida</taxon>
        <taxon>eudicotyledons</taxon>
        <taxon>Gunneridae</taxon>
        <taxon>Pentapetalae</taxon>
        <taxon>rosids</taxon>
        <taxon>fabids</taxon>
        <taxon>Cucurbitales</taxon>
        <taxon>Cucurbitaceae</taxon>
        <taxon>Benincaseae</taxon>
        <taxon>Citrullus</taxon>
    </lineage>
</organism>
<proteinExistence type="predicted"/>
<reference evidence="1 2" key="1">
    <citation type="submission" date="2024-03" db="EMBL/GenBank/DDBJ databases">
        <authorList>
            <person name="Gkanogiannis A."/>
            <person name="Becerra Lopez-Lavalle L."/>
        </authorList>
    </citation>
    <scope>NUCLEOTIDE SEQUENCE [LARGE SCALE GENOMIC DNA]</scope>
</reference>
<evidence type="ECO:0000313" key="2">
    <source>
        <dbReference type="Proteomes" id="UP001642487"/>
    </source>
</evidence>
<name>A0ABP0Y6J2_9ROSI</name>
<accession>A0ABP0Y6J2</accession>
<dbReference type="Proteomes" id="UP001642487">
    <property type="component" value="Chromosome 2"/>
</dbReference>
<evidence type="ECO:0000313" key="1">
    <source>
        <dbReference type="EMBL" id="CAK9314558.1"/>
    </source>
</evidence>
<gene>
    <name evidence="1" type="ORF">CITCOLO1_LOCUS6318</name>
</gene>
<protein>
    <submittedName>
        <fullName evidence="1">Uncharacterized protein</fullName>
    </submittedName>
</protein>